<reference evidence="2" key="1">
    <citation type="submission" date="2016-10" db="EMBL/GenBank/DDBJ databases">
        <authorList>
            <person name="Varghese N."/>
            <person name="Submissions S."/>
        </authorList>
    </citation>
    <scope>NUCLEOTIDE SEQUENCE [LARGE SCALE GENOMIC DNA]</scope>
    <source>
        <strain evidence="2">CGMCC 1.6294</strain>
    </source>
</reference>
<protein>
    <submittedName>
        <fullName evidence="1">Uncharacterized protein</fullName>
    </submittedName>
</protein>
<keyword evidence="2" id="KW-1185">Reference proteome</keyword>
<sequence length="163" mass="18524">MSSPEPIFIARYAAGGLSTEDLVEYADRKLMEGAYSDYLVAILDETAKNWDAISPLFELAVRDLGYAMPSFEKAILQLVRHHLELIAAGEVDPLFELSVLWRDIKRFDLHKDVKHYVGDSIGVETLYGLYFAVDDLDDSKRDAGMQKIKSEIVAESERWLENH</sequence>
<organism evidence="1 2">
    <name type="scientific">Marinobacter gudaonensis</name>
    <dbReference type="NCBI Taxonomy" id="375760"/>
    <lineage>
        <taxon>Bacteria</taxon>
        <taxon>Pseudomonadati</taxon>
        <taxon>Pseudomonadota</taxon>
        <taxon>Gammaproteobacteria</taxon>
        <taxon>Pseudomonadales</taxon>
        <taxon>Marinobacteraceae</taxon>
        <taxon>Marinobacter</taxon>
    </lineage>
</organism>
<dbReference type="EMBL" id="FOYV01000003">
    <property type="protein sequence ID" value="SFR57521.1"/>
    <property type="molecule type" value="Genomic_DNA"/>
</dbReference>
<evidence type="ECO:0000313" key="1">
    <source>
        <dbReference type="EMBL" id="SFR57521.1"/>
    </source>
</evidence>
<name>A0A1I6HST3_9GAMM</name>
<dbReference type="AlphaFoldDB" id="A0A1I6HST3"/>
<dbReference type="STRING" id="375760.SAMN04488073_2975"/>
<gene>
    <name evidence="1" type="ORF">SAMN04488073_2975</name>
</gene>
<accession>A0A1I6HST3</accession>
<dbReference type="Proteomes" id="UP000199290">
    <property type="component" value="Unassembled WGS sequence"/>
</dbReference>
<proteinExistence type="predicted"/>
<evidence type="ECO:0000313" key="2">
    <source>
        <dbReference type="Proteomes" id="UP000199290"/>
    </source>
</evidence>